<dbReference type="EMBL" id="NBBJ01000005">
    <property type="protein sequence ID" value="OWK28573.1"/>
    <property type="molecule type" value="Genomic_DNA"/>
</dbReference>
<evidence type="ECO:0000313" key="2">
    <source>
        <dbReference type="EMBL" id="OWK28573.1"/>
    </source>
</evidence>
<name>A0A245ZFR8_9SPHN</name>
<dbReference type="InterPro" id="IPR002711">
    <property type="entry name" value="HNH"/>
</dbReference>
<keyword evidence="3" id="KW-1185">Reference proteome</keyword>
<accession>A0A245ZFR8</accession>
<organism evidence="2 3">
    <name type="scientific">Sphingomonas mucosissima</name>
    <dbReference type="NCBI Taxonomy" id="370959"/>
    <lineage>
        <taxon>Bacteria</taxon>
        <taxon>Pseudomonadati</taxon>
        <taxon>Pseudomonadota</taxon>
        <taxon>Alphaproteobacteria</taxon>
        <taxon>Sphingomonadales</taxon>
        <taxon>Sphingomonadaceae</taxon>
        <taxon>Sphingomonas</taxon>
    </lineage>
</organism>
<proteinExistence type="predicted"/>
<sequence length="108" mass="11708">MGRVKRKIAVAEAEARMAAPPPVACALCGRPLGTRTEWHHVVPKSKGGTQTMPVNPICHRAIHVAADNTTLARLADMEAVRALPALAPFLRWIANKPADFNAPTRRAR</sequence>
<dbReference type="Gene3D" id="1.10.30.50">
    <property type="match status" value="1"/>
</dbReference>
<gene>
    <name evidence="2" type="ORF">SPMU_28340</name>
</gene>
<comment type="caution">
    <text evidence="2">The sequence shown here is derived from an EMBL/GenBank/DDBJ whole genome shotgun (WGS) entry which is preliminary data.</text>
</comment>
<dbReference type="Pfam" id="PF01844">
    <property type="entry name" value="HNH"/>
    <property type="match status" value="1"/>
</dbReference>
<evidence type="ECO:0000259" key="1">
    <source>
        <dbReference type="Pfam" id="PF01844"/>
    </source>
</evidence>
<feature type="domain" description="HNH" evidence="1">
    <location>
        <begin position="25"/>
        <end position="63"/>
    </location>
</feature>
<dbReference type="GO" id="GO:0004519">
    <property type="term" value="F:endonuclease activity"/>
    <property type="evidence" value="ECO:0007669"/>
    <property type="project" value="InterPro"/>
</dbReference>
<protein>
    <recommendedName>
        <fullName evidence="1">HNH domain-containing protein</fullName>
    </recommendedName>
</protein>
<dbReference type="GO" id="GO:0008270">
    <property type="term" value="F:zinc ion binding"/>
    <property type="evidence" value="ECO:0007669"/>
    <property type="project" value="InterPro"/>
</dbReference>
<reference evidence="2 3" key="1">
    <citation type="submission" date="2017-03" db="EMBL/GenBank/DDBJ databases">
        <title>Genome sequence of Sphingomonas mucosissima DSM 17494.</title>
        <authorList>
            <person name="Poehlein A."/>
            <person name="Wuebbeler J.H."/>
            <person name="Steinbuechel A."/>
            <person name="Daniel R."/>
        </authorList>
    </citation>
    <scope>NUCLEOTIDE SEQUENCE [LARGE SCALE GENOMIC DNA]</scope>
    <source>
        <strain evidence="2 3">DSM 17494</strain>
    </source>
</reference>
<dbReference type="Proteomes" id="UP000197783">
    <property type="component" value="Unassembled WGS sequence"/>
</dbReference>
<dbReference type="GO" id="GO:0003676">
    <property type="term" value="F:nucleic acid binding"/>
    <property type="evidence" value="ECO:0007669"/>
    <property type="project" value="InterPro"/>
</dbReference>
<evidence type="ECO:0000313" key="3">
    <source>
        <dbReference type="Proteomes" id="UP000197783"/>
    </source>
</evidence>
<dbReference type="AlphaFoldDB" id="A0A245ZFR8"/>